<dbReference type="Proteomes" id="UP000315113">
    <property type="component" value="Unassembled WGS sequence"/>
</dbReference>
<gene>
    <name evidence="2" type="ORF">EWV78_05950</name>
</gene>
<feature type="region of interest" description="Disordered" evidence="1">
    <location>
        <begin position="26"/>
        <end position="80"/>
    </location>
</feature>
<dbReference type="AlphaFoldDB" id="A0A552EU89"/>
<reference evidence="2 3" key="1">
    <citation type="submission" date="2019-01" db="EMBL/GenBank/DDBJ databases">
        <title>Coherence of Microcystis species and biogeography revealed through population genomics.</title>
        <authorList>
            <person name="Perez-Carrascal O.M."/>
            <person name="Terrat Y."/>
            <person name="Giani A."/>
            <person name="Fortin N."/>
            <person name="Tromas N."/>
            <person name="Shapiro B.J."/>
        </authorList>
    </citation>
    <scope>NUCLEOTIDE SEQUENCE [LARGE SCALE GENOMIC DNA]</scope>
    <source>
        <strain evidence="2">Ma_MB_F_20061100_S20D</strain>
    </source>
</reference>
<dbReference type="GO" id="GO:0003676">
    <property type="term" value="F:nucleic acid binding"/>
    <property type="evidence" value="ECO:0007669"/>
    <property type="project" value="InterPro"/>
</dbReference>
<proteinExistence type="predicted"/>
<dbReference type="PANTHER" id="PTHR38753:SF1">
    <property type="entry name" value="SLR1441 PROTEIN"/>
    <property type="match status" value="1"/>
</dbReference>
<sequence length="235" mass="26807">MSEAITIADIYKLFERTEAQFAEFQKEAERRNVEAERRSAEADRRSAEAEQRNAEADRRNAEADRRSAEADRRRAEADRTMEELKKQVRATTEAVNNLTTPLCLFIEEMVEPAVVQLFQERGIDVTQTMSRLKSKRPGAAMEIDILAVNGSELVAVECKSRLSKDDVDDFLDRLQRFKLAFPQFRDFQVYGAVAGIEIDQGIDSYAYRRGLFVIKQSGETVKIINDAQFRPLGFA</sequence>
<dbReference type="EMBL" id="SFBH01000050">
    <property type="protein sequence ID" value="TRU38029.1"/>
    <property type="molecule type" value="Genomic_DNA"/>
</dbReference>
<dbReference type="InterPro" id="IPR011856">
    <property type="entry name" value="tRNA_endonuc-like_dom_sf"/>
</dbReference>
<protein>
    <submittedName>
        <fullName evidence="2">DUF3782 domain-containing protein</fullName>
    </submittedName>
</protein>
<dbReference type="InterPro" id="IPR011335">
    <property type="entry name" value="Restrct_endonuc-II-like"/>
</dbReference>
<comment type="caution">
    <text evidence="2">The sequence shown here is derived from an EMBL/GenBank/DDBJ whole genome shotgun (WGS) entry which is preliminary data.</text>
</comment>
<organism evidence="2 3">
    <name type="scientific">Microcystis aeruginosa Ma_MB_F_20061100_S20D</name>
    <dbReference type="NCBI Taxonomy" id="2486253"/>
    <lineage>
        <taxon>Bacteria</taxon>
        <taxon>Bacillati</taxon>
        <taxon>Cyanobacteriota</taxon>
        <taxon>Cyanophyceae</taxon>
        <taxon>Oscillatoriophycideae</taxon>
        <taxon>Chroococcales</taxon>
        <taxon>Microcystaceae</taxon>
        <taxon>Microcystis</taxon>
    </lineage>
</organism>
<evidence type="ECO:0000313" key="2">
    <source>
        <dbReference type="EMBL" id="TRU38029.1"/>
    </source>
</evidence>
<evidence type="ECO:0000256" key="1">
    <source>
        <dbReference type="SAM" id="MobiDB-lite"/>
    </source>
</evidence>
<name>A0A552EU89_MICAE</name>
<dbReference type="SUPFAM" id="SSF52980">
    <property type="entry name" value="Restriction endonuclease-like"/>
    <property type="match status" value="1"/>
</dbReference>
<dbReference type="PANTHER" id="PTHR38753">
    <property type="entry name" value="SLR1441 PROTEIN"/>
    <property type="match status" value="1"/>
</dbReference>
<dbReference type="Gene3D" id="3.40.1350.10">
    <property type="match status" value="1"/>
</dbReference>
<accession>A0A552EU89</accession>
<evidence type="ECO:0000313" key="3">
    <source>
        <dbReference type="Proteomes" id="UP000315113"/>
    </source>
</evidence>